<keyword evidence="4 6" id="KW-0560">Oxidoreductase</keyword>
<dbReference type="InterPro" id="IPR036291">
    <property type="entry name" value="NAD(P)-bd_dom_sf"/>
</dbReference>
<dbReference type="Pfam" id="PF13561">
    <property type="entry name" value="adh_short_C2"/>
    <property type="match status" value="1"/>
</dbReference>
<dbReference type="InterPro" id="IPR002347">
    <property type="entry name" value="SDR_fam"/>
</dbReference>
<gene>
    <name evidence="8" type="primary">fabG_2</name>
    <name evidence="8" type="ORF">GCM10023205_13080</name>
</gene>
<dbReference type="PANTHER" id="PTHR42879">
    <property type="entry name" value="3-OXOACYL-(ACYL-CARRIER-PROTEIN) REDUCTASE"/>
    <property type="match status" value="1"/>
</dbReference>
<reference evidence="9" key="1">
    <citation type="journal article" date="2019" name="Int. J. Syst. Evol. Microbiol.">
        <title>The Global Catalogue of Microorganisms (GCM) 10K type strain sequencing project: providing services to taxonomists for standard genome sequencing and annotation.</title>
        <authorList>
            <consortium name="The Broad Institute Genomics Platform"/>
            <consortium name="The Broad Institute Genome Sequencing Center for Infectious Disease"/>
            <person name="Wu L."/>
            <person name="Ma J."/>
        </authorList>
    </citation>
    <scope>NUCLEOTIDE SEQUENCE [LARGE SCALE GENOMIC DNA]</scope>
    <source>
        <strain evidence="9">JCM 17986</strain>
    </source>
</reference>
<dbReference type="NCBIfam" id="TIGR01830">
    <property type="entry name" value="3oxo_ACP_reduc"/>
    <property type="match status" value="1"/>
</dbReference>
<evidence type="ECO:0000256" key="4">
    <source>
        <dbReference type="ARBA" id="ARBA00023002"/>
    </source>
</evidence>
<keyword evidence="6" id="KW-0443">Lipid metabolism</keyword>
<dbReference type="PRINTS" id="PR00081">
    <property type="entry name" value="GDHRDH"/>
</dbReference>
<keyword evidence="6" id="KW-0276">Fatty acid metabolism</keyword>
<evidence type="ECO:0000259" key="7">
    <source>
        <dbReference type="SMART" id="SM00822"/>
    </source>
</evidence>
<dbReference type="EC" id="1.1.1.100" evidence="3 6"/>
<comment type="function">
    <text evidence="6">Catalyzes the NADPH-dependent reduction of beta-ketoacyl-ACP substrates to beta-hydroxyacyl-ACP products, the first reductive step in the elongation cycle of fatty acid biosynthesis.</text>
</comment>
<evidence type="ECO:0000313" key="9">
    <source>
        <dbReference type="Proteomes" id="UP001500466"/>
    </source>
</evidence>
<dbReference type="PROSITE" id="PS00061">
    <property type="entry name" value="ADH_SHORT"/>
    <property type="match status" value="1"/>
</dbReference>
<dbReference type="EMBL" id="BAABHS010000004">
    <property type="protein sequence ID" value="GAA4953227.1"/>
    <property type="molecule type" value="Genomic_DNA"/>
</dbReference>
<dbReference type="InterPro" id="IPR057326">
    <property type="entry name" value="KR_dom"/>
</dbReference>
<evidence type="ECO:0000256" key="6">
    <source>
        <dbReference type="RuleBase" id="RU366074"/>
    </source>
</evidence>
<sequence length="234" mass="24292">MSRSVLVTGGNRGIGLAIAQAFAAEGDKVAVTSRSGEAPEGLFGVRCDVTDPEQVEQAFKEVEAHQGAVEVLVANAGITKDTLLLRMSEDDFTSVVDTNLTGTFRVVKRASKGMLRARKGRIVLISSVVGLLGSPGQANYAASKAGLVGFARSLARELGSRNITTNVVAPGFVDTAMTDVLGEERKAQILAEVPLGRYASTEEVAAVVRFLASDAASYITGAVIPVDGGLGMGH</sequence>
<organism evidence="8 9">
    <name type="scientific">Yinghuangia aomiensis</name>
    <dbReference type="NCBI Taxonomy" id="676205"/>
    <lineage>
        <taxon>Bacteria</taxon>
        <taxon>Bacillati</taxon>
        <taxon>Actinomycetota</taxon>
        <taxon>Actinomycetes</taxon>
        <taxon>Kitasatosporales</taxon>
        <taxon>Streptomycetaceae</taxon>
        <taxon>Yinghuangia</taxon>
    </lineage>
</organism>
<dbReference type="InterPro" id="IPR020904">
    <property type="entry name" value="Sc_DH/Rdtase_CS"/>
</dbReference>
<accession>A0ABP9H1Z8</accession>
<dbReference type="SUPFAM" id="SSF51735">
    <property type="entry name" value="NAD(P)-binding Rossmann-fold domains"/>
    <property type="match status" value="1"/>
</dbReference>
<proteinExistence type="inferred from homology"/>
<protein>
    <recommendedName>
        <fullName evidence="3 6">3-oxoacyl-[acyl-carrier-protein] reductase</fullName>
        <ecNumber evidence="3 6">1.1.1.100</ecNumber>
    </recommendedName>
</protein>
<dbReference type="Gene3D" id="3.40.50.720">
    <property type="entry name" value="NAD(P)-binding Rossmann-like Domain"/>
    <property type="match status" value="1"/>
</dbReference>
<feature type="domain" description="Ketoreductase" evidence="7">
    <location>
        <begin position="3"/>
        <end position="176"/>
    </location>
</feature>
<dbReference type="PANTHER" id="PTHR42879:SF2">
    <property type="entry name" value="3-OXOACYL-[ACYL-CARRIER-PROTEIN] REDUCTASE FABG"/>
    <property type="match status" value="1"/>
</dbReference>
<comment type="similarity">
    <text evidence="2 6">Belongs to the short-chain dehydrogenases/reductases (SDR) family.</text>
</comment>
<comment type="caution">
    <text evidence="8">The sequence shown here is derived from an EMBL/GenBank/DDBJ whole genome shotgun (WGS) entry which is preliminary data.</text>
</comment>
<evidence type="ECO:0000313" key="8">
    <source>
        <dbReference type="EMBL" id="GAA4953227.1"/>
    </source>
</evidence>
<dbReference type="RefSeq" id="WP_345674329.1">
    <property type="nucleotide sequence ID" value="NZ_BAABHS010000004.1"/>
</dbReference>
<evidence type="ECO:0000256" key="3">
    <source>
        <dbReference type="ARBA" id="ARBA00012948"/>
    </source>
</evidence>
<dbReference type="CDD" id="cd05333">
    <property type="entry name" value="BKR_SDR_c"/>
    <property type="match status" value="1"/>
</dbReference>
<comment type="pathway">
    <text evidence="1 6">Lipid metabolism; fatty acid biosynthesis.</text>
</comment>
<dbReference type="NCBIfam" id="NF009466">
    <property type="entry name" value="PRK12826.1-2"/>
    <property type="match status" value="1"/>
</dbReference>
<comment type="catalytic activity">
    <reaction evidence="5 6">
        <text>a (3R)-hydroxyacyl-[ACP] + NADP(+) = a 3-oxoacyl-[ACP] + NADPH + H(+)</text>
        <dbReference type="Rhea" id="RHEA:17397"/>
        <dbReference type="Rhea" id="RHEA-COMP:9916"/>
        <dbReference type="Rhea" id="RHEA-COMP:9945"/>
        <dbReference type="ChEBI" id="CHEBI:15378"/>
        <dbReference type="ChEBI" id="CHEBI:57783"/>
        <dbReference type="ChEBI" id="CHEBI:58349"/>
        <dbReference type="ChEBI" id="CHEBI:78776"/>
        <dbReference type="ChEBI" id="CHEBI:78827"/>
        <dbReference type="EC" id="1.1.1.100"/>
    </reaction>
</comment>
<keyword evidence="9" id="KW-1185">Reference proteome</keyword>
<name>A0ABP9H1Z8_9ACTN</name>
<dbReference type="InterPro" id="IPR011284">
    <property type="entry name" value="3oxo_ACP_reduc"/>
</dbReference>
<evidence type="ECO:0000256" key="2">
    <source>
        <dbReference type="ARBA" id="ARBA00006484"/>
    </source>
</evidence>
<keyword evidence="6" id="KW-0275">Fatty acid biosynthesis</keyword>
<evidence type="ECO:0000256" key="1">
    <source>
        <dbReference type="ARBA" id="ARBA00005194"/>
    </source>
</evidence>
<dbReference type="Proteomes" id="UP001500466">
    <property type="component" value="Unassembled WGS sequence"/>
</dbReference>
<dbReference type="PRINTS" id="PR00080">
    <property type="entry name" value="SDRFAMILY"/>
</dbReference>
<dbReference type="InterPro" id="IPR050259">
    <property type="entry name" value="SDR"/>
</dbReference>
<keyword evidence="6" id="KW-0521">NADP</keyword>
<evidence type="ECO:0000256" key="5">
    <source>
        <dbReference type="ARBA" id="ARBA00048508"/>
    </source>
</evidence>
<keyword evidence="6" id="KW-0444">Lipid biosynthesis</keyword>
<dbReference type="SMART" id="SM00822">
    <property type="entry name" value="PKS_KR"/>
    <property type="match status" value="1"/>
</dbReference>
<comment type="subunit">
    <text evidence="6">Homotetramer.</text>
</comment>